<proteinExistence type="predicted"/>
<sequence length="489" mass="53561">MMPISPLYPEQALALRFISLWKQIAACTSTQRSMAVTPDTVAIADITAALEQDSAQDTLNLISQLLDGNTATPTIVRSNILAIMRTLDEMFYRIRPKGRLAPKSRPYLPAWLKELQGQYSMFGHYANDGDCLLIPRGPLLRIPREENAANAENLADRFAALAVVRLKHNHNGRVISIRHKIIDSSNAHGVASGSTTVGHEKVAFIPIAEDKDHLQATEIQRSEKKFVDFRIDARLNSAERLLAALVQAGRVDIVMAPEMVMSEAQANDLADKLQSHKGPRPRIIIAGSGATESTDEDGLPWNETRIFNGIGHELWRQRKIWTAGLTKTQADKLGLSDIGALKLMNEYNAEDNEIVIVDAGSLGRCVVLICQDLQAEPVSTIISQFQPDWVFTPILDKGIGAGGWVHQRTFSLSGDSQARFLVASSTALAQWLDPTKSVACGFAHGPKAPTATEDKGRLYALANVVEHSSPGYAIITWRSKDGWSSSTLT</sequence>
<dbReference type="RefSeq" id="WP_146054474.1">
    <property type="nucleotide sequence ID" value="NZ_PGFZ01000001.1"/>
</dbReference>
<evidence type="ECO:0000313" key="1">
    <source>
        <dbReference type="EMBL" id="POZ53069.1"/>
    </source>
</evidence>
<reference evidence="1 2" key="1">
    <citation type="submission" date="2017-11" db="EMBL/GenBank/DDBJ databases">
        <title>Draft Genome Sequence of Methylobacter psychrotolerans Sph1T, an Obligate Methanotroph from Low-Temperature Environments.</title>
        <authorList>
            <person name="Oshkin I.Y."/>
            <person name="Miroshnikov K."/>
            <person name="Belova S.E."/>
            <person name="Korzhenkov A."/>
            <person name="Toshchakov S.V."/>
            <person name="Dedysh S.N."/>
        </authorList>
    </citation>
    <scope>NUCLEOTIDE SEQUENCE [LARGE SCALE GENOMIC DNA]</scope>
    <source>
        <strain evidence="1 2">Sph1</strain>
    </source>
</reference>
<dbReference type="Gene3D" id="3.60.110.10">
    <property type="entry name" value="Carbon-nitrogen hydrolase"/>
    <property type="match status" value="1"/>
</dbReference>
<gene>
    <name evidence="1" type="ORF">AADEFJLK_00078</name>
</gene>
<comment type="caution">
    <text evidence="1">The sequence shown here is derived from an EMBL/GenBank/DDBJ whole genome shotgun (WGS) entry which is preliminary data.</text>
</comment>
<dbReference type="Proteomes" id="UP000237423">
    <property type="component" value="Unassembled WGS sequence"/>
</dbReference>
<name>A0A2S5CQH2_9GAMM</name>
<dbReference type="InterPro" id="IPR036526">
    <property type="entry name" value="C-N_Hydrolase_sf"/>
</dbReference>
<dbReference type="EMBL" id="PGFZ01000001">
    <property type="protein sequence ID" value="POZ53069.1"/>
    <property type="molecule type" value="Genomic_DNA"/>
</dbReference>
<organism evidence="1 2">
    <name type="scientific">Methylovulum psychrotolerans</name>
    <dbReference type="NCBI Taxonomy" id="1704499"/>
    <lineage>
        <taxon>Bacteria</taxon>
        <taxon>Pseudomonadati</taxon>
        <taxon>Pseudomonadota</taxon>
        <taxon>Gammaproteobacteria</taxon>
        <taxon>Methylococcales</taxon>
        <taxon>Methylococcaceae</taxon>
        <taxon>Methylovulum</taxon>
    </lineage>
</organism>
<protein>
    <submittedName>
        <fullName evidence="1">Uncharacterized protein</fullName>
    </submittedName>
</protein>
<evidence type="ECO:0000313" key="2">
    <source>
        <dbReference type="Proteomes" id="UP000237423"/>
    </source>
</evidence>
<dbReference type="SUPFAM" id="SSF56317">
    <property type="entry name" value="Carbon-nitrogen hydrolase"/>
    <property type="match status" value="1"/>
</dbReference>
<dbReference type="AlphaFoldDB" id="A0A2S5CQH2"/>
<accession>A0A2S5CQH2</accession>